<dbReference type="Pfam" id="PF13489">
    <property type="entry name" value="Methyltransf_23"/>
    <property type="match status" value="1"/>
</dbReference>
<comment type="caution">
    <text evidence="1">The sequence shown here is derived from an EMBL/GenBank/DDBJ whole genome shotgun (WGS) entry which is preliminary data.</text>
</comment>
<accession>A0AAE3HL37</accession>
<gene>
    <name evidence="1" type="ORF">J2T55_000439</name>
</gene>
<dbReference type="GO" id="GO:0032259">
    <property type="term" value="P:methylation"/>
    <property type="evidence" value="ECO:0007669"/>
    <property type="project" value="UniProtKB-KW"/>
</dbReference>
<keyword evidence="1" id="KW-0808">Transferase</keyword>
<keyword evidence="1" id="KW-0489">Methyltransferase</keyword>
<dbReference type="InterPro" id="IPR029063">
    <property type="entry name" value="SAM-dependent_MTases_sf"/>
</dbReference>
<sequence>MSANSGVQSAETATPARHCPLCADRQLTLFAEVKHKAQQRLYYQCNVCWLIHLDPSQRPDPTAEKAHYDTHDNDPADPGYRKFLYRLVEPLVPKLRPGATGLDYGAGPGPTLSVMLGEQGFSVTNYDPIYVPDTDVLERDYDFITCTETAEHFFRPGREFERLNALLRPGGWLGLMTMRRDPQRPFASWHYIRDPTHVCFYEQETLEWIAMRFGWRLIIVSKSVALFHKPGGTQISD</sequence>
<dbReference type="RefSeq" id="WP_259053964.1">
    <property type="nucleotide sequence ID" value="NZ_JANUCT010000002.1"/>
</dbReference>
<dbReference type="GO" id="GO:0008168">
    <property type="term" value="F:methyltransferase activity"/>
    <property type="evidence" value="ECO:0007669"/>
    <property type="project" value="UniProtKB-KW"/>
</dbReference>
<reference evidence="1" key="1">
    <citation type="submission" date="2022-08" db="EMBL/GenBank/DDBJ databases">
        <title>Genomic Encyclopedia of Type Strains, Phase III (KMG-III): the genomes of soil and plant-associated and newly described type strains.</title>
        <authorList>
            <person name="Whitman W."/>
        </authorList>
    </citation>
    <scope>NUCLEOTIDE SEQUENCE</scope>
    <source>
        <strain evidence="1">HMT 1</strain>
    </source>
</reference>
<name>A0AAE3HL37_9GAMM</name>
<protein>
    <submittedName>
        <fullName evidence="1">2-polyprenyl-3-methyl-5-hydroxy-6-metoxy-1, 4-benzoquinol methylase</fullName>
    </submittedName>
</protein>
<keyword evidence="2" id="KW-1185">Reference proteome</keyword>
<dbReference type="Proteomes" id="UP001204445">
    <property type="component" value="Unassembled WGS sequence"/>
</dbReference>
<dbReference type="EMBL" id="JANUCT010000002">
    <property type="protein sequence ID" value="MCS3902443.1"/>
    <property type="molecule type" value="Genomic_DNA"/>
</dbReference>
<dbReference type="SUPFAM" id="SSF53335">
    <property type="entry name" value="S-adenosyl-L-methionine-dependent methyltransferases"/>
    <property type="match status" value="1"/>
</dbReference>
<dbReference type="AlphaFoldDB" id="A0AAE3HL37"/>
<evidence type="ECO:0000313" key="2">
    <source>
        <dbReference type="Proteomes" id="UP001204445"/>
    </source>
</evidence>
<evidence type="ECO:0000313" key="1">
    <source>
        <dbReference type="EMBL" id="MCS3902443.1"/>
    </source>
</evidence>
<proteinExistence type="predicted"/>
<dbReference type="Gene3D" id="3.40.50.150">
    <property type="entry name" value="Vaccinia Virus protein VP39"/>
    <property type="match status" value="1"/>
</dbReference>
<organism evidence="1 2">
    <name type="scientific">Methylohalomonas lacus</name>
    <dbReference type="NCBI Taxonomy" id="398773"/>
    <lineage>
        <taxon>Bacteria</taxon>
        <taxon>Pseudomonadati</taxon>
        <taxon>Pseudomonadota</taxon>
        <taxon>Gammaproteobacteria</taxon>
        <taxon>Methylohalomonadales</taxon>
        <taxon>Methylohalomonadaceae</taxon>
        <taxon>Methylohalomonas</taxon>
    </lineage>
</organism>